<comment type="similarity">
    <text evidence="1">Belongs to the glycosyl hydrolase 2 family.</text>
</comment>
<sequence>MKKNKSCIFYLFIILLLPQALRAQTNVGAPVLFNDAWLFHKGDLTGGSTGGTTDLSWKSVQLPHDWSIEEPFSEEWASATGYLPGGIGWYKKTFTANKSWAAKQVYIYFDGVYKNSEVWINGHLLGKRPNGFIPFQYEISPYLNYKDPNTITVKVDHSEFADSRWYTGSGIYRNVYLIVKNPVHVGLWDVAFTTPEVSASKSTIKVKVTVTNSKPSTAGVNLKVNLLDALGKAVASIQKPLVAKKGENEVDLNSQVTSPQLWSIEHPYLYQLQVQVLQNGKLIDQINQQAGIRSIRFDKDKGFFLNGKSTKIKGVCIHDDAGALGVAVPEEVWVRRLKTLKEAGINALRLSHNPHADYLYKLADEMGFLVMDEAFDEWAIGKNKWVKGWNVGTPSKDGYHEYFKEWADRDLGDMILRDRNHPSIIMWSIGNEIDYPNDPYSDKVLNTGINPQIYGKGYLPDHPPASGLTVIAKQLAKVVKLIDQSRPVTAALAGVVMSNEVGYPEVLDIVGYNYQEYRYPEDHKKYPERVIYGSENSMRKQAWDAVDTNAYISAQFLWTGIDYMGEAGKWPQRSSGAGLLDLAGFKKPGYYYRQSLWADKPMVYLIGREITPADSNRRDRWEMNPAWNWQPGNKIQVECYTNCQQAELFLNGQSLGKKSRAEAKGQIPQWDVDYQPGELLVKGYNNGVKVSSYSIKTAGDAAKISTVTSKTLFKANTKGLSQVEIQVTDDKGNPVYSATDEISIQLTGPARLLGLESGSLSSHESYQADKRNALHGRLLAYIQTTSKPGKIQVNISSKNLKPATVLLTVQ</sequence>
<dbReference type="PRINTS" id="PR00132">
    <property type="entry name" value="GLHYDRLASE2"/>
</dbReference>
<dbReference type="InterPro" id="IPR023232">
    <property type="entry name" value="Glyco_hydro_2_AS"/>
</dbReference>
<evidence type="ECO:0000256" key="1">
    <source>
        <dbReference type="ARBA" id="ARBA00007401"/>
    </source>
</evidence>
<evidence type="ECO:0000313" key="10">
    <source>
        <dbReference type="EMBL" id="SDT15478.1"/>
    </source>
</evidence>
<proteinExistence type="inferred from homology"/>
<feature type="domain" description="Glycosyl hydrolases family 2 sugar binding" evidence="7">
    <location>
        <begin position="86"/>
        <end position="179"/>
    </location>
</feature>
<organism evidence="10 11">
    <name type="scientific">Mucilaginibacter mallensis</name>
    <dbReference type="NCBI Taxonomy" id="652787"/>
    <lineage>
        <taxon>Bacteria</taxon>
        <taxon>Pseudomonadati</taxon>
        <taxon>Bacteroidota</taxon>
        <taxon>Sphingobacteriia</taxon>
        <taxon>Sphingobacteriales</taxon>
        <taxon>Sphingobacteriaceae</taxon>
        <taxon>Mucilaginibacter</taxon>
    </lineage>
</organism>
<evidence type="ECO:0000256" key="2">
    <source>
        <dbReference type="ARBA" id="ARBA00022801"/>
    </source>
</evidence>
<evidence type="ECO:0000256" key="4">
    <source>
        <dbReference type="SAM" id="SignalP"/>
    </source>
</evidence>
<dbReference type="InterPro" id="IPR013783">
    <property type="entry name" value="Ig-like_fold"/>
</dbReference>
<keyword evidence="11" id="KW-1185">Reference proteome</keyword>
<dbReference type="PROSITE" id="PS00608">
    <property type="entry name" value="GLYCOSYL_HYDROL_F2_2"/>
    <property type="match status" value="1"/>
</dbReference>
<dbReference type="SUPFAM" id="SSF49785">
    <property type="entry name" value="Galactose-binding domain-like"/>
    <property type="match status" value="1"/>
</dbReference>
<evidence type="ECO:0000259" key="6">
    <source>
        <dbReference type="Pfam" id="PF02836"/>
    </source>
</evidence>
<keyword evidence="4" id="KW-0732">Signal</keyword>
<dbReference type="Gene3D" id="2.60.40.10">
    <property type="entry name" value="Immunoglobulins"/>
    <property type="match status" value="3"/>
</dbReference>
<dbReference type="InterPro" id="IPR032311">
    <property type="entry name" value="DUF4982"/>
</dbReference>
<name>A0A1H1Y1X8_MUCMA</name>
<dbReference type="InterPro" id="IPR017853">
    <property type="entry name" value="GH"/>
</dbReference>
<dbReference type="Pfam" id="PF16355">
    <property type="entry name" value="DUF4982"/>
    <property type="match status" value="1"/>
</dbReference>
<dbReference type="Pfam" id="PF02837">
    <property type="entry name" value="Glyco_hydro_2_N"/>
    <property type="match status" value="1"/>
</dbReference>
<evidence type="ECO:0000259" key="7">
    <source>
        <dbReference type="Pfam" id="PF02837"/>
    </source>
</evidence>
<dbReference type="SUPFAM" id="SSF51445">
    <property type="entry name" value="(Trans)glycosidases"/>
    <property type="match status" value="1"/>
</dbReference>
<dbReference type="OrthoDB" id="9801077at2"/>
<dbReference type="Pfam" id="PF18565">
    <property type="entry name" value="Glyco_hydro2_C5"/>
    <property type="match status" value="1"/>
</dbReference>
<dbReference type="PANTHER" id="PTHR42732">
    <property type="entry name" value="BETA-GALACTOSIDASE"/>
    <property type="match status" value="1"/>
</dbReference>
<evidence type="ECO:0000259" key="5">
    <source>
        <dbReference type="Pfam" id="PF00703"/>
    </source>
</evidence>
<dbReference type="RefSeq" id="WP_091373322.1">
    <property type="nucleotide sequence ID" value="NZ_LT629740.1"/>
</dbReference>
<dbReference type="InterPro" id="IPR006102">
    <property type="entry name" value="Ig-like_GH2"/>
</dbReference>
<dbReference type="Gene3D" id="3.20.20.80">
    <property type="entry name" value="Glycosidases"/>
    <property type="match status" value="1"/>
</dbReference>
<dbReference type="InterPro" id="IPR006103">
    <property type="entry name" value="Glyco_hydro_2_cat"/>
</dbReference>
<dbReference type="InterPro" id="IPR008979">
    <property type="entry name" value="Galactose-bd-like_sf"/>
</dbReference>
<dbReference type="GO" id="GO:0004553">
    <property type="term" value="F:hydrolase activity, hydrolyzing O-glycosyl compounds"/>
    <property type="evidence" value="ECO:0007669"/>
    <property type="project" value="InterPro"/>
</dbReference>
<feature type="chain" id="PRO_5009266084" evidence="4">
    <location>
        <begin position="23"/>
        <end position="810"/>
    </location>
</feature>
<dbReference type="GO" id="GO:0005975">
    <property type="term" value="P:carbohydrate metabolic process"/>
    <property type="evidence" value="ECO:0007669"/>
    <property type="project" value="InterPro"/>
</dbReference>
<feature type="domain" description="DUF4982" evidence="8">
    <location>
        <begin position="632"/>
        <end position="690"/>
    </location>
</feature>
<feature type="domain" description="Glycoside hydrolase family 2" evidence="9">
    <location>
        <begin position="707"/>
        <end position="805"/>
    </location>
</feature>
<feature type="domain" description="Glycoside hydrolase family 2 catalytic" evidence="6">
    <location>
        <begin position="299"/>
        <end position="528"/>
    </location>
</feature>
<dbReference type="Proteomes" id="UP000199679">
    <property type="component" value="Chromosome I"/>
</dbReference>
<dbReference type="InterPro" id="IPR006101">
    <property type="entry name" value="Glyco_hydro_2"/>
</dbReference>
<dbReference type="SUPFAM" id="SSF49303">
    <property type="entry name" value="beta-Galactosidase/glucuronidase domain"/>
    <property type="match status" value="1"/>
</dbReference>
<evidence type="ECO:0000259" key="9">
    <source>
        <dbReference type="Pfam" id="PF18565"/>
    </source>
</evidence>
<dbReference type="InterPro" id="IPR036156">
    <property type="entry name" value="Beta-gal/glucu_dom_sf"/>
</dbReference>
<dbReference type="Gene3D" id="2.60.120.260">
    <property type="entry name" value="Galactose-binding domain-like"/>
    <property type="match status" value="1"/>
</dbReference>
<reference evidence="10 11" key="1">
    <citation type="submission" date="2016-10" db="EMBL/GenBank/DDBJ databases">
        <authorList>
            <person name="de Groot N.N."/>
        </authorList>
    </citation>
    <scope>NUCLEOTIDE SEQUENCE [LARGE SCALE GENOMIC DNA]</scope>
    <source>
        <strain evidence="10 11">MP1X4</strain>
    </source>
</reference>
<keyword evidence="2 10" id="KW-0378">Hydrolase</keyword>
<evidence type="ECO:0000256" key="3">
    <source>
        <dbReference type="ARBA" id="ARBA00023295"/>
    </source>
</evidence>
<dbReference type="STRING" id="652787.SAMN05216490_2608"/>
<dbReference type="Pfam" id="PF02836">
    <property type="entry name" value="Glyco_hydro_2_C"/>
    <property type="match status" value="1"/>
</dbReference>
<dbReference type="InterPro" id="IPR051913">
    <property type="entry name" value="GH2_Domain-Containing"/>
</dbReference>
<evidence type="ECO:0000259" key="8">
    <source>
        <dbReference type="Pfam" id="PF16355"/>
    </source>
</evidence>
<feature type="domain" description="Glycoside hydrolase family 2 immunoglobulin-like beta-sandwich" evidence="5">
    <location>
        <begin position="192"/>
        <end position="293"/>
    </location>
</feature>
<protein>
    <submittedName>
        <fullName evidence="10">Glycosyl hydrolases family 2</fullName>
    </submittedName>
</protein>
<evidence type="ECO:0000313" key="11">
    <source>
        <dbReference type="Proteomes" id="UP000199679"/>
    </source>
</evidence>
<dbReference type="InterPro" id="IPR006104">
    <property type="entry name" value="Glyco_hydro_2_N"/>
</dbReference>
<dbReference type="AlphaFoldDB" id="A0A1H1Y1X8"/>
<dbReference type="InterPro" id="IPR040605">
    <property type="entry name" value="Glyco_hydro2_dom5"/>
</dbReference>
<dbReference type="EMBL" id="LT629740">
    <property type="protein sequence ID" value="SDT15478.1"/>
    <property type="molecule type" value="Genomic_DNA"/>
</dbReference>
<feature type="signal peptide" evidence="4">
    <location>
        <begin position="1"/>
        <end position="22"/>
    </location>
</feature>
<keyword evidence="3" id="KW-0326">Glycosidase</keyword>
<gene>
    <name evidence="10" type="ORF">SAMN05216490_2608</name>
</gene>
<dbReference type="PANTHER" id="PTHR42732:SF1">
    <property type="entry name" value="BETA-MANNOSIDASE"/>
    <property type="match status" value="1"/>
</dbReference>
<dbReference type="Pfam" id="PF00703">
    <property type="entry name" value="Glyco_hydro_2"/>
    <property type="match status" value="1"/>
</dbReference>
<accession>A0A1H1Y1X8</accession>